<dbReference type="PROSITE" id="PS50968">
    <property type="entry name" value="BIOTINYL_LIPOYL"/>
    <property type="match status" value="1"/>
</dbReference>
<dbReference type="GO" id="GO:0006633">
    <property type="term" value="P:fatty acid biosynthetic process"/>
    <property type="evidence" value="ECO:0007669"/>
    <property type="project" value="InterPro"/>
</dbReference>
<protein>
    <submittedName>
        <fullName evidence="2">Acetyl-CoA carboxylase</fullName>
    </submittedName>
</protein>
<comment type="caution">
    <text evidence="2">The sequence shown here is derived from an EMBL/GenBank/DDBJ whole genome shotgun (WGS) entry which is preliminary data.</text>
</comment>
<dbReference type="InterPro" id="IPR011053">
    <property type="entry name" value="Single_hybrid_motif"/>
</dbReference>
<gene>
    <name evidence="2" type="primary">ACAC</name>
    <name evidence="2" type="ORF">CEXT_386291</name>
</gene>
<evidence type="ECO:0000313" key="2">
    <source>
        <dbReference type="EMBL" id="GIY74923.1"/>
    </source>
</evidence>
<evidence type="ECO:0000313" key="3">
    <source>
        <dbReference type="Proteomes" id="UP001054945"/>
    </source>
</evidence>
<dbReference type="InterPro" id="IPR049076">
    <property type="entry name" value="ACCA"/>
</dbReference>
<dbReference type="SUPFAM" id="SSF51230">
    <property type="entry name" value="Single hybrid motif"/>
    <property type="match status" value="1"/>
</dbReference>
<dbReference type="PANTHER" id="PTHR45728">
    <property type="entry name" value="ACETYL-COA CARBOXYLASE, ISOFORM A"/>
    <property type="match status" value="1"/>
</dbReference>
<accession>A0AAV4VY43</accession>
<dbReference type="GO" id="GO:0005739">
    <property type="term" value="C:mitochondrion"/>
    <property type="evidence" value="ECO:0007669"/>
    <property type="project" value="TreeGrafter"/>
</dbReference>
<dbReference type="AlphaFoldDB" id="A0AAV4VY43"/>
<reference evidence="2 3" key="1">
    <citation type="submission" date="2021-06" db="EMBL/GenBank/DDBJ databases">
        <title>Caerostris extrusa draft genome.</title>
        <authorList>
            <person name="Kono N."/>
            <person name="Arakawa K."/>
        </authorList>
    </citation>
    <scope>NUCLEOTIDE SEQUENCE [LARGE SCALE GENOMIC DNA]</scope>
</reference>
<keyword evidence="3" id="KW-1185">Reference proteome</keyword>
<dbReference type="EMBL" id="BPLR01015275">
    <property type="protein sequence ID" value="GIY74923.1"/>
    <property type="molecule type" value="Genomic_DNA"/>
</dbReference>
<dbReference type="Proteomes" id="UP001054945">
    <property type="component" value="Unassembled WGS sequence"/>
</dbReference>
<dbReference type="Pfam" id="PF08326">
    <property type="entry name" value="ACC_central"/>
    <property type="match status" value="1"/>
</dbReference>
<dbReference type="Gene3D" id="2.40.50.100">
    <property type="match status" value="1"/>
</dbReference>
<dbReference type="GO" id="GO:0005524">
    <property type="term" value="F:ATP binding"/>
    <property type="evidence" value="ECO:0007669"/>
    <property type="project" value="InterPro"/>
</dbReference>
<sequence>MFEKENDPTILRSPSTGKLIQFLVEDGAHVYPSQAYAEIEVMKMVMTLTINESGCIHFVKRPGAVLEAGTILARLELDDPSQMKRAQLFTGVFPNDNFSIWHGGKLNQIFQNARQELEYVLNGYALPDPYFGPKMIQAVDTFMRTLRDPSLPLLELQVCIC</sequence>
<proteinExistence type="predicted"/>
<dbReference type="PANTHER" id="PTHR45728:SF3">
    <property type="entry name" value="ACETYL-COA CARBOXYLASE"/>
    <property type="match status" value="1"/>
</dbReference>
<dbReference type="InterPro" id="IPR013537">
    <property type="entry name" value="AcCoA_COase_cen"/>
</dbReference>
<organism evidence="2 3">
    <name type="scientific">Caerostris extrusa</name>
    <name type="common">Bark spider</name>
    <name type="synonym">Caerostris bankana</name>
    <dbReference type="NCBI Taxonomy" id="172846"/>
    <lineage>
        <taxon>Eukaryota</taxon>
        <taxon>Metazoa</taxon>
        <taxon>Ecdysozoa</taxon>
        <taxon>Arthropoda</taxon>
        <taxon>Chelicerata</taxon>
        <taxon>Arachnida</taxon>
        <taxon>Araneae</taxon>
        <taxon>Araneomorphae</taxon>
        <taxon>Entelegynae</taxon>
        <taxon>Araneoidea</taxon>
        <taxon>Araneidae</taxon>
        <taxon>Caerostris</taxon>
    </lineage>
</organism>
<name>A0AAV4VY43_CAEEX</name>
<evidence type="ECO:0000259" key="1">
    <source>
        <dbReference type="PROSITE" id="PS50968"/>
    </source>
</evidence>
<dbReference type="InterPro" id="IPR000089">
    <property type="entry name" value="Biotin_lipoyl"/>
</dbReference>
<feature type="domain" description="Lipoyl-binding" evidence="1">
    <location>
        <begin position="2"/>
        <end position="76"/>
    </location>
</feature>
<dbReference type="GO" id="GO:0003989">
    <property type="term" value="F:acetyl-CoA carboxylase activity"/>
    <property type="evidence" value="ECO:0007669"/>
    <property type="project" value="InterPro"/>
</dbReference>
<dbReference type="FunFam" id="2.40.50.100:FF:000005">
    <property type="entry name" value="Acetyl-CoA carboxylase 1"/>
    <property type="match status" value="1"/>
</dbReference>
<dbReference type="CDD" id="cd06850">
    <property type="entry name" value="biotinyl_domain"/>
    <property type="match status" value="1"/>
</dbReference>
<dbReference type="Pfam" id="PF00364">
    <property type="entry name" value="Biotin_lipoyl"/>
    <property type="match status" value="1"/>
</dbReference>